<comment type="caution">
    <text evidence="1">The sequence shown here is derived from an EMBL/GenBank/DDBJ whole genome shotgun (WGS) entry which is preliminary data.</text>
</comment>
<keyword evidence="2" id="KW-1185">Reference proteome</keyword>
<dbReference type="EMBL" id="LXQA010193549">
    <property type="protein sequence ID" value="MCI32218.1"/>
    <property type="molecule type" value="Genomic_DNA"/>
</dbReference>
<evidence type="ECO:0000313" key="1">
    <source>
        <dbReference type="EMBL" id="MCI32218.1"/>
    </source>
</evidence>
<dbReference type="AlphaFoldDB" id="A0A392R6H5"/>
<accession>A0A392R6H5</accession>
<reference evidence="1 2" key="1">
    <citation type="journal article" date="2018" name="Front. Plant Sci.">
        <title>Red Clover (Trifolium pratense) and Zigzag Clover (T. medium) - A Picture of Genomic Similarities and Differences.</title>
        <authorList>
            <person name="Dluhosova J."/>
            <person name="Istvanek J."/>
            <person name="Nedelnik J."/>
            <person name="Repkova J."/>
        </authorList>
    </citation>
    <scope>NUCLEOTIDE SEQUENCE [LARGE SCALE GENOMIC DNA]</scope>
    <source>
        <strain evidence="2">cv. 10/8</strain>
        <tissue evidence="1">Leaf</tissue>
    </source>
</reference>
<protein>
    <submittedName>
        <fullName evidence="1">Uncharacterized protein</fullName>
    </submittedName>
</protein>
<name>A0A392R6H5_9FABA</name>
<evidence type="ECO:0000313" key="2">
    <source>
        <dbReference type="Proteomes" id="UP000265520"/>
    </source>
</evidence>
<proteinExistence type="predicted"/>
<dbReference type="Proteomes" id="UP000265520">
    <property type="component" value="Unassembled WGS sequence"/>
</dbReference>
<sequence>MADLAVPSLSVPPSVETCNASVFVPQEGHYCNIFENR</sequence>
<feature type="non-terminal residue" evidence="1">
    <location>
        <position position="37"/>
    </location>
</feature>
<organism evidence="1 2">
    <name type="scientific">Trifolium medium</name>
    <dbReference type="NCBI Taxonomy" id="97028"/>
    <lineage>
        <taxon>Eukaryota</taxon>
        <taxon>Viridiplantae</taxon>
        <taxon>Streptophyta</taxon>
        <taxon>Embryophyta</taxon>
        <taxon>Tracheophyta</taxon>
        <taxon>Spermatophyta</taxon>
        <taxon>Magnoliopsida</taxon>
        <taxon>eudicotyledons</taxon>
        <taxon>Gunneridae</taxon>
        <taxon>Pentapetalae</taxon>
        <taxon>rosids</taxon>
        <taxon>fabids</taxon>
        <taxon>Fabales</taxon>
        <taxon>Fabaceae</taxon>
        <taxon>Papilionoideae</taxon>
        <taxon>50 kb inversion clade</taxon>
        <taxon>NPAAA clade</taxon>
        <taxon>Hologalegina</taxon>
        <taxon>IRL clade</taxon>
        <taxon>Trifolieae</taxon>
        <taxon>Trifolium</taxon>
    </lineage>
</organism>